<dbReference type="RefSeq" id="WP_031002417.1">
    <property type="nucleotide sequence ID" value="NZ_BHZD01000001.1"/>
</dbReference>
<accession>A0A401VWS3</accession>
<protein>
    <submittedName>
        <fullName evidence="1">Uncharacterized protein</fullName>
    </submittedName>
</protein>
<proteinExistence type="predicted"/>
<gene>
    <name evidence="1" type="ORF">GKJPGBOP_01179</name>
</gene>
<keyword evidence="2" id="KW-1185">Reference proteome</keyword>
<sequence>MISEPERAPAEAEAAEALASGADMDSVLGRLRDKGFSPMDCIRAVMKLTGSPLSDATRVVHFSSAWPELTER</sequence>
<organism evidence="1 2">
    <name type="scientific">Streptomyces paromomycinus</name>
    <name type="common">Streptomyces rimosus subsp. paromomycinus</name>
    <dbReference type="NCBI Taxonomy" id="92743"/>
    <lineage>
        <taxon>Bacteria</taxon>
        <taxon>Bacillati</taxon>
        <taxon>Actinomycetota</taxon>
        <taxon>Actinomycetes</taxon>
        <taxon>Kitasatosporales</taxon>
        <taxon>Streptomycetaceae</taxon>
        <taxon>Streptomyces</taxon>
    </lineage>
</organism>
<dbReference type="GeneID" id="95620317"/>
<evidence type="ECO:0000313" key="2">
    <source>
        <dbReference type="Proteomes" id="UP000286746"/>
    </source>
</evidence>
<name>A0A401VWS3_STREY</name>
<dbReference type="Proteomes" id="UP000286746">
    <property type="component" value="Unassembled WGS sequence"/>
</dbReference>
<dbReference type="EMBL" id="BHZD01000001">
    <property type="protein sequence ID" value="GCD41524.1"/>
    <property type="molecule type" value="Genomic_DNA"/>
</dbReference>
<comment type="caution">
    <text evidence="1">The sequence shown here is derived from an EMBL/GenBank/DDBJ whole genome shotgun (WGS) entry which is preliminary data.</text>
</comment>
<evidence type="ECO:0000313" key="1">
    <source>
        <dbReference type="EMBL" id="GCD41524.1"/>
    </source>
</evidence>
<dbReference type="AlphaFoldDB" id="A0A401VWS3"/>
<reference evidence="1 2" key="1">
    <citation type="submission" date="2018-11" db="EMBL/GenBank/DDBJ databases">
        <title>Whole genome sequence of Streptomyces paromomycinus NBRC 15454(T).</title>
        <authorList>
            <person name="Komaki H."/>
            <person name="Tamura T."/>
        </authorList>
    </citation>
    <scope>NUCLEOTIDE SEQUENCE [LARGE SCALE GENOMIC DNA]</scope>
    <source>
        <strain evidence="1 2">NBRC 15454</strain>
    </source>
</reference>